<dbReference type="PANTHER" id="PTHR43806">
    <property type="entry name" value="PEPTIDASE S8"/>
    <property type="match status" value="1"/>
</dbReference>
<name>A0A0V8J492_9BACL</name>
<gene>
    <name evidence="9" type="ORF">AS030_16850</name>
</gene>
<protein>
    <recommendedName>
        <fullName evidence="8">Peptidase S8/S53 domain-containing protein</fullName>
    </recommendedName>
</protein>
<evidence type="ECO:0000256" key="1">
    <source>
        <dbReference type="ARBA" id="ARBA00011073"/>
    </source>
</evidence>
<dbReference type="PROSITE" id="PS00138">
    <property type="entry name" value="SUBTILASE_SER"/>
    <property type="match status" value="1"/>
</dbReference>
<dbReference type="InterPro" id="IPR050131">
    <property type="entry name" value="Peptidase_S8_subtilisin-like"/>
</dbReference>
<dbReference type="InterPro" id="IPR015500">
    <property type="entry name" value="Peptidase_S8_subtilisin-rel"/>
</dbReference>
<evidence type="ECO:0000256" key="5">
    <source>
        <dbReference type="PIRSR" id="PIRSR615500-1"/>
    </source>
</evidence>
<dbReference type="InterPro" id="IPR000209">
    <property type="entry name" value="Peptidase_S8/S53_dom"/>
</dbReference>
<dbReference type="OrthoDB" id="9798386at2"/>
<dbReference type="RefSeq" id="WP_061973756.1">
    <property type="nucleotide sequence ID" value="NZ_FMAV01000003.1"/>
</dbReference>
<dbReference type="Gene3D" id="3.30.70.80">
    <property type="entry name" value="Peptidase S8 propeptide/proteinase inhibitor I9"/>
    <property type="match status" value="1"/>
</dbReference>
<feature type="active site" description="Charge relay system" evidence="5 6">
    <location>
        <position position="378"/>
    </location>
</feature>
<dbReference type="CDD" id="cd07487">
    <property type="entry name" value="Peptidases_S8_1"/>
    <property type="match status" value="1"/>
</dbReference>
<feature type="active site" description="Charge relay system" evidence="5 6">
    <location>
        <position position="154"/>
    </location>
</feature>
<reference evidence="9 10" key="1">
    <citation type="journal article" date="2014" name="Antonie Van Leeuwenhoek">
        <title>Fictibacillus enclensis sp. nov., isolated from marine sediment.</title>
        <authorList>
            <person name="Dastager S.G."/>
            <person name="Mawlankar R."/>
            <person name="Srinivasan K."/>
            <person name="Tang S.K."/>
            <person name="Lee J.C."/>
            <person name="Ramana V.V."/>
            <person name="Shouche Y.S."/>
        </authorList>
    </citation>
    <scope>NUCLEOTIDE SEQUENCE [LARGE SCALE GENOMIC DNA]</scope>
    <source>
        <strain evidence="9 10">NIO-1003</strain>
    </source>
</reference>
<keyword evidence="3 6" id="KW-0378">Hydrolase</keyword>
<evidence type="ECO:0000256" key="6">
    <source>
        <dbReference type="PROSITE-ProRule" id="PRU01240"/>
    </source>
</evidence>
<dbReference type="Proteomes" id="UP000054099">
    <property type="component" value="Unassembled WGS sequence"/>
</dbReference>
<dbReference type="GO" id="GO:0006508">
    <property type="term" value="P:proteolysis"/>
    <property type="evidence" value="ECO:0007669"/>
    <property type="project" value="UniProtKB-KW"/>
</dbReference>
<dbReference type="PROSITE" id="PS51892">
    <property type="entry name" value="SUBTILASE"/>
    <property type="match status" value="1"/>
</dbReference>
<dbReference type="InterPro" id="IPR022398">
    <property type="entry name" value="Peptidase_S8_His-AS"/>
</dbReference>
<dbReference type="SUPFAM" id="SSF52743">
    <property type="entry name" value="Subtilisin-like"/>
    <property type="match status" value="1"/>
</dbReference>
<evidence type="ECO:0000256" key="4">
    <source>
        <dbReference type="ARBA" id="ARBA00022825"/>
    </source>
</evidence>
<sequence length="432" mass="46902">MFGFSMIKLVRQHADKLDLHMRSKLVNLYRPMRKVPCFLHSSIEKWLKKRNKMKVLIEFHEEEANVLGATQVHELIASHRKCKVHHQFGSIPFCSATLTANAVEDLLTNCTHIKKIHYDREVKALLDKASPSIHADVLNQSGVTGKDITIAIVDTGIYPHSDIKDRIIGFQDFVNQKSQAYDDNGHGTHCAGDAAGNGYLSDGKYRGPAPEANLVGVKVLNKMGSGSLSTVIAGVQWCIDNKEEYNIKVISMSLGSRATQPAADDPVVKAVEKAWQERIVVCVAAGNEGPDDNTVSSPGISSKIITVGAIDDQNTLDRSDDKIASFSSRGPTIDGITKPDILTPGVNIVSLRSPGSYLDKVSKDSRVANDYFSLSGTSMATPICAGVAALVLEQNPDFTPDQVKEKLISAAEDWGLPANSQGHGYLNVSKLI</sequence>
<evidence type="ECO:0000259" key="8">
    <source>
        <dbReference type="Pfam" id="PF00082"/>
    </source>
</evidence>
<evidence type="ECO:0000256" key="3">
    <source>
        <dbReference type="ARBA" id="ARBA00022801"/>
    </source>
</evidence>
<dbReference type="InterPro" id="IPR036852">
    <property type="entry name" value="Peptidase_S8/S53_dom_sf"/>
</dbReference>
<keyword evidence="10" id="KW-1185">Reference proteome</keyword>
<evidence type="ECO:0000313" key="9">
    <source>
        <dbReference type="EMBL" id="KSU81951.1"/>
    </source>
</evidence>
<dbReference type="AlphaFoldDB" id="A0A0V8J492"/>
<dbReference type="PROSITE" id="PS00137">
    <property type="entry name" value="SUBTILASE_HIS"/>
    <property type="match status" value="1"/>
</dbReference>
<dbReference type="Gene3D" id="3.40.50.200">
    <property type="entry name" value="Peptidase S8/S53 domain"/>
    <property type="match status" value="1"/>
</dbReference>
<dbReference type="Pfam" id="PF00082">
    <property type="entry name" value="Peptidase_S8"/>
    <property type="match status" value="1"/>
</dbReference>
<dbReference type="PANTHER" id="PTHR43806:SF65">
    <property type="entry name" value="SERINE PROTEASE APRX"/>
    <property type="match status" value="1"/>
</dbReference>
<comment type="caution">
    <text evidence="9">The sequence shown here is derived from an EMBL/GenBank/DDBJ whole genome shotgun (WGS) entry which is preliminary data.</text>
</comment>
<dbReference type="PROSITE" id="PS00136">
    <property type="entry name" value="SUBTILASE_ASP"/>
    <property type="match status" value="1"/>
</dbReference>
<accession>A0A0V8J492</accession>
<dbReference type="PRINTS" id="PR00723">
    <property type="entry name" value="SUBTILISIN"/>
</dbReference>
<evidence type="ECO:0000256" key="7">
    <source>
        <dbReference type="RuleBase" id="RU003355"/>
    </source>
</evidence>
<comment type="similarity">
    <text evidence="1 6 7">Belongs to the peptidase S8 family.</text>
</comment>
<organism evidence="9 10">
    <name type="scientific">Fictibacillus enclensis</name>
    <dbReference type="NCBI Taxonomy" id="1017270"/>
    <lineage>
        <taxon>Bacteria</taxon>
        <taxon>Bacillati</taxon>
        <taxon>Bacillota</taxon>
        <taxon>Bacilli</taxon>
        <taxon>Bacillales</taxon>
        <taxon>Fictibacillaceae</taxon>
        <taxon>Fictibacillus</taxon>
    </lineage>
</organism>
<keyword evidence="4 6" id="KW-0720">Serine protease</keyword>
<proteinExistence type="inferred from homology"/>
<dbReference type="InterPro" id="IPR037045">
    <property type="entry name" value="S8pro/Inhibitor_I9_sf"/>
</dbReference>
<feature type="domain" description="Peptidase S8/S53" evidence="8">
    <location>
        <begin position="145"/>
        <end position="424"/>
    </location>
</feature>
<dbReference type="GO" id="GO:0004252">
    <property type="term" value="F:serine-type endopeptidase activity"/>
    <property type="evidence" value="ECO:0007669"/>
    <property type="project" value="UniProtKB-UniRule"/>
</dbReference>
<evidence type="ECO:0000313" key="10">
    <source>
        <dbReference type="Proteomes" id="UP000054099"/>
    </source>
</evidence>
<dbReference type="InterPro" id="IPR023828">
    <property type="entry name" value="Peptidase_S8_Ser-AS"/>
</dbReference>
<keyword evidence="2 6" id="KW-0645">Protease</keyword>
<evidence type="ECO:0000256" key="2">
    <source>
        <dbReference type="ARBA" id="ARBA00022670"/>
    </source>
</evidence>
<dbReference type="EMBL" id="LNQN01000005">
    <property type="protein sequence ID" value="KSU81951.1"/>
    <property type="molecule type" value="Genomic_DNA"/>
</dbReference>
<feature type="active site" description="Charge relay system" evidence="5 6">
    <location>
        <position position="186"/>
    </location>
</feature>
<dbReference type="InterPro" id="IPR023827">
    <property type="entry name" value="Peptidase_S8_Asp-AS"/>
</dbReference>